<reference evidence="3 4" key="1">
    <citation type="submission" date="2016-05" db="EMBL/GenBank/DDBJ databases">
        <title>Genome sequence of Pseudomonas stutzeri 273 and identification of the exopolysaccharide biosynthesis locus.</title>
        <authorList>
            <person name="Wu S."/>
            <person name="Sun C."/>
        </authorList>
    </citation>
    <scope>NUCLEOTIDE SEQUENCE [LARGE SCALE GENOMIC DNA]</scope>
    <source>
        <strain evidence="3 4">273</strain>
    </source>
</reference>
<accession>A0A172WN26</accession>
<keyword evidence="2" id="KW-0472">Membrane</keyword>
<evidence type="ECO:0000313" key="4">
    <source>
        <dbReference type="Proteomes" id="UP000077787"/>
    </source>
</evidence>
<gene>
    <name evidence="3" type="ORF">PS273GM_06080</name>
</gene>
<proteinExistence type="predicted"/>
<evidence type="ECO:0000256" key="2">
    <source>
        <dbReference type="SAM" id="Phobius"/>
    </source>
</evidence>
<evidence type="ECO:0000313" key="3">
    <source>
        <dbReference type="EMBL" id="ANF24746.1"/>
    </source>
</evidence>
<name>A0A172WN26_STUST</name>
<keyword evidence="2" id="KW-1133">Transmembrane helix</keyword>
<evidence type="ECO:0000256" key="1">
    <source>
        <dbReference type="SAM" id="MobiDB-lite"/>
    </source>
</evidence>
<dbReference type="EMBL" id="CP015641">
    <property type="protein sequence ID" value="ANF24746.1"/>
    <property type="molecule type" value="Genomic_DNA"/>
</dbReference>
<organism evidence="3 4">
    <name type="scientific">Stutzerimonas stutzeri</name>
    <name type="common">Pseudomonas stutzeri</name>
    <dbReference type="NCBI Taxonomy" id="316"/>
    <lineage>
        <taxon>Bacteria</taxon>
        <taxon>Pseudomonadati</taxon>
        <taxon>Pseudomonadota</taxon>
        <taxon>Gammaproteobacteria</taxon>
        <taxon>Pseudomonadales</taxon>
        <taxon>Pseudomonadaceae</taxon>
        <taxon>Stutzerimonas</taxon>
    </lineage>
</organism>
<keyword evidence="2" id="KW-0812">Transmembrane</keyword>
<dbReference type="Proteomes" id="UP000077787">
    <property type="component" value="Chromosome"/>
</dbReference>
<dbReference type="AlphaFoldDB" id="A0A172WN26"/>
<protein>
    <submittedName>
        <fullName evidence="3">Uncharacterized protein</fullName>
    </submittedName>
</protein>
<sequence length="75" mass="8189">MSCGLLPIERTMHPTPSRLSGQPTSAAPLKQRRRRQRLISLAYALGLLLVFLLSLLLLPDDAGLGKLLWDARGPG</sequence>
<feature type="region of interest" description="Disordered" evidence="1">
    <location>
        <begin position="1"/>
        <end position="31"/>
    </location>
</feature>
<feature type="transmembrane region" description="Helical" evidence="2">
    <location>
        <begin position="38"/>
        <end position="58"/>
    </location>
</feature>